<keyword evidence="1" id="KW-0472">Membrane</keyword>
<organism evidence="3 4">
    <name type="scientific">Niabella digestorum</name>
    <dbReference type="NCBI Taxonomy" id="3117701"/>
    <lineage>
        <taxon>Bacteria</taxon>
        <taxon>Pseudomonadati</taxon>
        <taxon>Bacteroidota</taxon>
        <taxon>Chitinophagia</taxon>
        <taxon>Chitinophagales</taxon>
        <taxon>Chitinophagaceae</taxon>
        <taxon>Niabella</taxon>
    </lineage>
</organism>
<sequence length="680" mass="72360">MTPFECTNVAYQTVSNGSNSTTLYAYDINTGTRTTVRTLPYAVNAVVYSPIDNYMYASRSGTPNNQIIKFGLTGDSVITVTGLEYCNNGAVTNDGYMFIANNQPFVRTRYYVLDINPNRPDTYGKLVDPTSATFPYPAKTAAPYYTSLANGASLNTSDMAYNPEDGLFYGINGPIWGGGGADPNRFKLATLDIKTGVLTLSSGLVTGGGIQSEGSAYGSVFFDGTGSLYVFANLQGRYYKIDITNLTSVQVGPTVAANENNDGASCPFAIFENVAISGNVFYDVNGLTDNIVNGTGTNGGGTLSVVLWDIDEGKILDIASVEPDGTYILAAAPGKNYNIILTSEPGTLGSTTPPSVVLPAGWSVTGQKVGSGTGSDGEPSGILSNVVIGNDDVSSVNFGISQQPESHDSVLPIDGPPVPNQNIPLTGLIKGSDAEDFPDGDPNGEDWTGRSIVITSLPTNGFALYYNNNPITDLGENGYRIDNFDPSQLTLQLVDPVSGVDVTSFTYSVIDATGLQDPTPATVSVQFSEALPVIFGAISAFFENNNLTIEWEVLKEENNSHFIVELSSDGVHFKQIGKVSSKAIGGNSDIPLTYTFSKSINPVVLGLSFLTFLVGGILCRRKRWIASLLICFGCIGILYSCSKSDLDKLNKDSSKYFVRIAQVDKDGTTTYSKTITVIKK</sequence>
<accession>A0ABU7RI95</accession>
<feature type="domain" description="DUF6923" evidence="2">
    <location>
        <begin position="15"/>
        <end position="267"/>
    </location>
</feature>
<keyword evidence="1" id="KW-1133">Transmembrane helix</keyword>
<keyword evidence="4" id="KW-1185">Reference proteome</keyword>
<evidence type="ECO:0000313" key="3">
    <source>
        <dbReference type="EMBL" id="MEE6187719.1"/>
    </source>
</evidence>
<proteinExistence type="predicted"/>
<dbReference type="SUPFAM" id="SSF69304">
    <property type="entry name" value="Tricorn protease N-terminal domain"/>
    <property type="match status" value="1"/>
</dbReference>
<dbReference type="InterPro" id="IPR054215">
    <property type="entry name" value="DUF6923"/>
</dbReference>
<keyword evidence="1" id="KW-0812">Transmembrane</keyword>
<comment type="caution">
    <text evidence="3">The sequence shown here is derived from an EMBL/GenBank/DDBJ whole genome shotgun (WGS) entry which is preliminary data.</text>
</comment>
<protein>
    <recommendedName>
        <fullName evidence="2">DUF6923 domain-containing protein</fullName>
    </recommendedName>
</protein>
<dbReference type="Pfam" id="PF21959">
    <property type="entry name" value="DUF6923"/>
    <property type="match status" value="1"/>
</dbReference>
<gene>
    <name evidence="3" type="ORF">V2H41_10590</name>
</gene>
<name>A0ABU7RI95_9BACT</name>
<evidence type="ECO:0000313" key="4">
    <source>
        <dbReference type="Proteomes" id="UP001357452"/>
    </source>
</evidence>
<feature type="transmembrane region" description="Helical" evidence="1">
    <location>
        <begin position="600"/>
        <end position="619"/>
    </location>
</feature>
<evidence type="ECO:0000256" key="1">
    <source>
        <dbReference type="SAM" id="Phobius"/>
    </source>
</evidence>
<feature type="transmembrane region" description="Helical" evidence="1">
    <location>
        <begin position="624"/>
        <end position="640"/>
    </location>
</feature>
<dbReference type="EMBL" id="JAZGLY010000005">
    <property type="protein sequence ID" value="MEE6187719.1"/>
    <property type="molecule type" value="Genomic_DNA"/>
</dbReference>
<dbReference type="RefSeq" id="WP_330975126.1">
    <property type="nucleotide sequence ID" value="NZ_JAZGLY010000005.1"/>
</dbReference>
<reference evidence="3 4" key="1">
    <citation type="submission" date="2024-01" db="EMBL/GenBank/DDBJ databases">
        <title>Niabella digestum sp. nov., isolated from waste digestion system.</title>
        <authorList>
            <person name="Zhang L."/>
        </authorList>
    </citation>
    <scope>NUCLEOTIDE SEQUENCE [LARGE SCALE GENOMIC DNA]</scope>
    <source>
        <strain evidence="3 4">A18</strain>
    </source>
</reference>
<evidence type="ECO:0000259" key="2">
    <source>
        <dbReference type="Pfam" id="PF21959"/>
    </source>
</evidence>
<dbReference type="Proteomes" id="UP001357452">
    <property type="component" value="Unassembled WGS sequence"/>
</dbReference>